<evidence type="ECO:0000259" key="2">
    <source>
        <dbReference type="Pfam" id="PF04773"/>
    </source>
</evidence>
<dbReference type="EMBL" id="QPMM01000012">
    <property type="protein sequence ID" value="RFS19648.1"/>
    <property type="molecule type" value="Genomic_DNA"/>
</dbReference>
<dbReference type="Pfam" id="PF16344">
    <property type="entry name" value="FecR_C"/>
    <property type="match status" value="1"/>
</dbReference>
<feature type="domain" description="Protein FecR C-terminal" evidence="3">
    <location>
        <begin position="302"/>
        <end position="369"/>
    </location>
</feature>
<feature type="transmembrane region" description="Helical" evidence="1">
    <location>
        <begin position="81"/>
        <end position="101"/>
    </location>
</feature>
<reference evidence="4 5" key="1">
    <citation type="submission" date="2018-07" db="EMBL/GenBank/DDBJ databases">
        <title>Chitinophaga K2CV101002-2 sp. nov., isolated from a monsoon evergreen broad-leaved forest soil.</title>
        <authorList>
            <person name="Lv Y."/>
        </authorList>
    </citation>
    <scope>NUCLEOTIDE SEQUENCE [LARGE SCALE GENOMIC DNA]</scope>
    <source>
        <strain evidence="4 5">GDMCC 1.1288</strain>
    </source>
</reference>
<dbReference type="InterPro" id="IPR032508">
    <property type="entry name" value="FecR_C"/>
</dbReference>
<dbReference type="AlphaFoldDB" id="A0A3E1Y4M5"/>
<accession>A0A3E1Y4M5</accession>
<protein>
    <submittedName>
        <fullName evidence="4">DUF4974 domain-containing protein</fullName>
    </submittedName>
</protein>
<proteinExistence type="predicted"/>
<comment type="caution">
    <text evidence="4">The sequence shown here is derived from an EMBL/GenBank/DDBJ whole genome shotgun (WGS) entry which is preliminary data.</text>
</comment>
<dbReference type="PANTHER" id="PTHR30273:SF2">
    <property type="entry name" value="PROTEIN FECR"/>
    <property type="match status" value="1"/>
</dbReference>
<evidence type="ECO:0000259" key="3">
    <source>
        <dbReference type="Pfam" id="PF16344"/>
    </source>
</evidence>
<dbReference type="Gene3D" id="2.60.120.1440">
    <property type="match status" value="1"/>
</dbReference>
<keyword evidence="1" id="KW-1133">Transmembrane helix</keyword>
<organism evidence="4 5">
    <name type="scientific">Chitinophaga silvatica</name>
    <dbReference type="NCBI Taxonomy" id="2282649"/>
    <lineage>
        <taxon>Bacteria</taxon>
        <taxon>Pseudomonadati</taxon>
        <taxon>Bacteroidota</taxon>
        <taxon>Chitinophagia</taxon>
        <taxon>Chitinophagales</taxon>
        <taxon>Chitinophagaceae</taxon>
        <taxon>Chitinophaga</taxon>
    </lineage>
</organism>
<keyword evidence="1" id="KW-0812">Transmembrane</keyword>
<dbReference type="PANTHER" id="PTHR30273">
    <property type="entry name" value="PERIPLASMIC SIGNAL SENSOR AND SIGMA FACTOR ACTIVATOR FECR-RELATED"/>
    <property type="match status" value="1"/>
</dbReference>
<feature type="domain" description="FecR protein" evidence="2">
    <location>
        <begin position="166"/>
        <end position="259"/>
    </location>
</feature>
<evidence type="ECO:0000256" key="1">
    <source>
        <dbReference type="SAM" id="Phobius"/>
    </source>
</evidence>
<evidence type="ECO:0000313" key="5">
    <source>
        <dbReference type="Proteomes" id="UP000260644"/>
    </source>
</evidence>
<sequence>MKMEYSRILELYIQYLSGTLSPEEARQVEQWRQNDEDFRRQWEQLEEEGKQMNASSYLESINSDYALQSIKFNRKKSNSKYKFLAAASFLLLLSVAAYWVFENPKTSKSITSLDLPKKETIKLISQEGVIELKKDSVQQTIALKNTTLTTGNGSLQYASTDTAINTLSVPDGQTYMIKLSDGTEVWLNAGSKLRFPFSFVGKRTVSIEGEAFFKVATDAGKPFIVNTPLTTIQVLGTSFNVNTYNAGKVKTALVDGRVKTNNRNGTEEDLKPGMMAEYSQSNGFTTGKFDEEEVLSWRNGIYYYHKMPLANLLDEASRFYGVKFRIESKEPIDRYITGLMDRNRLEDFLSDLKTTASIDFTVKDKEILIRL</sequence>
<dbReference type="GO" id="GO:0016989">
    <property type="term" value="F:sigma factor antagonist activity"/>
    <property type="evidence" value="ECO:0007669"/>
    <property type="project" value="TreeGrafter"/>
</dbReference>
<name>A0A3E1Y4M5_9BACT</name>
<dbReference type="Gene3D" id="3.55.50.30">
    <property type="match status" value="1"/>
</dbReference>
<dbReference type="InterPro" id="IPR012373">
    <property type="entry name" value="Ferrdict_sens_TM"/>
</dbReference>
<keyword evidence="5" id="KW-1185">Reference proteome</keyword>
<keyword evidence="1" id="KW-0472">Membrane</keyword>
<dbReference type="InterPro" id="IPR006860">
    <property type="entry name" value="FecR"/>
</dbReference>
<dbReference type="Proteomes" id="UP000260644">
    <property type="component" value="Unassembled WGS sequence"/>
</dbReference>
<dbReference type="Pfam" id="PF04773">
    <property type="entry name" value="FecR"/>
    <property type="match status" value="1"/>
</dbReference>
<dbReference type="PIRSF" id="PIRSF018266">
    <property type="entry name" value="FecR"/>
    <property type="match status" value="1"/>
</dbReference>
<evidence type="ECO:0000313" key="4">
    <source>
        <dbReference type="EMBL" id="RFS19648.1"/>
    </source>
</evidence>
<gene>
    <name evidence="4" type="ORF">DVR12_21325</name>
</gene>